<keyword evidence="3 6" id="KW-0812">Transmembrane</keyword>
<dbReference type="AlphaFoldDB" id="A0A4R7USQ4"/>
<accession>A0A4R7USQ4</accession>
<comment type="similarity">
    <text evidence="2 6">Belongs to the SURF1 family.</text>
</comment>
<feature type="transmembrane region" description="Helical" evidence="6">
    <location>
        <begin position="12"/>
        <end position="35"/>
    </location>
</feature>
<evidence type="ECO:0000313" key="8">
    <source>
        <dbReference type="Proteomes" id="UP000294927"/>
    </source>
</evidence>
<evidence type="ECO:0000256" key="5">
    <source>
        <dbReference type="ARBA" id="ARBA00023136"/>
    </source>
</evidence>
<comment type="caution">
    <text evidence="7">The sequence shown here is derived from an EMBL/GenBank/DDBJ whole genome shotgun (WGS) entry which is preliminary data.</text>
</comment>
<organism evidence="7 8">
    <name type="scientific">Actinophytocola oryzae</name>
    <dbReference type="NCBI Taxonomy" id="502181"/>
    <lineage>
        <taxon>Bacteria</taxon>
        <taxon>Bacillati</taxon>
        <taxon>Actinomycetota</taxon>
        <taxon>Actinomycetes</taxon>
        <taxon>Pseudonocardiales</taxon>
        <taxon>Pseudonocardiaceae</taxon>
    </lineage>
</organism>
<name>A0A4R7USQ4_9PSEU</name>
<dbReference type="Pfam" id="PF02104">
    <property type="entry name" value="SURF1"/>
    <property type="match status" value="1"/>
</dbReference>
<evidence type="ECO:0000256" key="2">
    <source>
        <dbReference type="ARBA" id="ARBA00007165"/>
    </source>
</evidence>
<evidence type="ECO:0000256" key="1">
    <source>
        <dbReference type="ARBA" id="ARBA00004370"/>
    </source>
</evidence>
<dbReference type="EMBL" id="SOCP01000029">
    <property type="protein sequence ID" value="TDV37573.1"/>
    <property type="molecule type" value="Genomic_DNA"/>
</dbReference>
<keyword evidence="5 6" id="KW-0472">Membrane</keyword>
<evidence type="ECO:0000256" key="4">
    <source>
        <dbReference type="ARBA" id="ARBA00022989"/>
    </source>
</evidence>
<evidence type="ECO:0000256" key="3">
    <source>
        <dbReference type="ARBA" id="ARBA00022692"/>
    </source>
</evidence>
<dbReference type="GO" id="GO:0005886">
    <property type="term" value="C:plasma membrane"/>
    <property type="evidence" value="ECO:0007669"/>
    <property type="project" value="UniProtKB-SubCell"/>
</dbReference>
<protein>
    <recommendedName>
        <fullName evidence="6">SURF1-like protein</fullName>
    </recommendedName>
</protein>
<comment type="subcellular location">
    <subcellularLocation>
        <location evidence="6">Cell membrane</location>
        <topology evidence="6">Multi-pass membrane protein</topology>
    </subcellularLocation>
    <subcellularLocation>
        <location evidence="1">Membrane</location>
    </subcellularLocation>
</comment>
<dbReference type="InterPro" id="IPR045214">
    <property type="entry name" value="Surf1/Surf4"/>
</dbReference>
<dbReference type="PROSITE" id="PS50895">
    <property type="entry name" value="SURF1"/>
    <property type="match status" value="1"/>
</dbReference>
<evidence type="ECO:0000313" key="7">
    <source>
        <dbReference type="EMBL" id="TDV37573.1"/>
    </source>
</evidence>
<dbReference type="PANTHER" id="PTHR23427:SF2">
    <property type="entry name" value="SURFEIT LOCUS PROTEIN 1"/>
    <property type="match status" value="1"/>
</dbReference>
<dbReference type="CDD" id="cd06662">
    <property type="entry name" value="SURF1"/>
    <property type="match status" value="1"/>
</dbReference>
<gene>
    <name evidence="7" type="ORF">CLV71_12936</name>
</gene>
<keyword evidence="6" id="KW-1003">Cell membrane</keyword>
<keyword evidence="8" id="KW-1185">Reference proteome</keyword>
<dbReference type="PANTHER" id="PTHR23427">
    <property type="entry name" value="SURFEIT LOCUS PROTEIN"/>
    <property type="match status" value="1"/>
</dbReference>
<dbReference type="Proteomes" id="UP000294927">
    <property type="component" value="Unassembled WGS sequence"/>
</dbReference>
<dbReference type="InterPro" id="IPR002994">
    <property type="entry name" value="Surf1/Shy1"/>
</dbReference>
<reference evidence="7 8" key="1">
    <citation type="submission" date="2019-03" db="EMBL/GenBank/DDBJ databases">
        <title>Genomic Encyclopedia of Archaeal and Bacterial Type Strains, Phase II (KMG-II): from individual species to whole genera.</title>
        <authorList>
            <person name="Goeker M."/>
        </authorList>
    </citation>
    <scope>NUCLEOTIDE SEQUENCE [LARGE SCALE GENOMIC DNA]</scope>
    <source>
        <strain evidence="7 8">DSM 45499</strain>
    </source>
</reference>
<proteinExistence type="inferred from homology"/>
<feature type="transmembrane region" description="Helical" evidence="6">
    <location>
        <begin position="219"/>
        <end position="240"/>
    </location>
</feature>
<keyword evidence="4 6" id="KW-1133">Transmembrane helix</keyword>
<sequence length="283" mass="30833">MRGVRLRFMLRPGWLALTALVLIFAAVCFTLLAPWQFRRHDERSTTNDAIGTSANASPVALDTALPAGQEPGAGTEWRTVRVTGRYLAEDEVVARLRTVLGQAAFEVLTPFRLADGSVVLVDRGYVRPVQGDQALAVPDFAAPPAGTVTLTARLRADERDPRDRPPERRDGRLQVYAVGAGVVTHATGLDLRRGYLQLDDDNPGVLTALPLPELDSGPFLSYALQWIAFGSMALLALLYFTWREIKPGGVLAAPKAERPRRVSVARQIAEEEAREQQSAAAAQ</sequence>
<evidence type="ECO:0000256" key="6">
    <source>
        <dbReference type="RuleBase" id="RU363076"/>
    </source>
</evidence>